<accession>A0A0H4T9J4</accession>
<keyword evidence="10 14" id="KW-0446">Lipid-binding</keyword>
<evidence type="ECO:0000256" key="11">
    <source>
        <dbReference type="ARBA" id="ARBA00023136"/>
    </source>
</evidence>
<evidence type="ECO:0000256" key="4">
    <source>
        <dbReference type="ARBA" id="ARBA00022475"/>
    </source>
</evidence>
<evidence type="ECO:0000313" key="16">
    <source>
        <dbReference type="EMBL" id="AKQ04576.1"/>
    </source>
</evidence>
<evidence type="ECO:0000256" key="6">
    <source>
        <dbReference type="ARBA" id="ARBA00022692"/>
    </source>
</evidence>
<gene>
    <name evidence="14 16" type="primary">atpE</name>
</gene>
<dbReference type="InterPro" id="IPR002379">
    <property type="entry name" value="ATPase_proteolipid_c-like_dom"/>
</dbReference>
<dbReference type="AlphaFoldDB" id="A0A0H4T9J4"/>
<dbReference type="Gene3D" id="1.20.20.10">
    <property type="entry name" value="F1F0 ATP synthase subunit C"/>
    <property type="match status" value="1"/>
</dbReference>
<evidence type="ECO:0000256" key="10">
    <source>
        <dbReference type="ARBA" id="ARBA00023121"/>
    </source>
</evidence>
<dbReference type="PRINTS" id="PR00124">
    <property type="entry name" value="ATPASEC"/>
</dbReference>
<dbReference type="InterPro" id="IPR035921">
    <property type="entry name" value="F/V-ATP_Csub_sf"/>
</dbReference>
<dbReference type="Pfam" id="PF00137">
    <property type="entry name" value="ATP-synt_C"/>
    <property type="match status" value="1"/>
</dbReference>
<evidence type="ECO:0000256" key="7">
    <source>
        <dbReference type="ARBA" id="ARBA00022781"/>
    </source>
</evidence>
<evidence type="ECO:0000256" key="14">
    <source>
        <dbReference type="HAMAP-Rule" id="MF_01396"/>
    </source>
</evidence>
<keyword evidence="7 14" id="KW-0375">Hydrogen ion transport</keyword>
<dbReference type="CDD" id="cd18121">
    <property type="entry name" value="ATP-synt_Fo_c"/>
    <property type="match status" value="1"/>
</dbReference>
<evidence type="ECO:0000256" key="8">
    <source>
        <dbReference type="ARBA" id="ARBA00022989"/>
    </source>
</evidence>
<keyword evidence="12 14" id="KW-0066">ATP synthesis</keyword>
<dbReference type="SUPFAM" id="SSF81333">
    <property type="entry name" value="F1F0 ATP synthase subunit C"/>
    <property type="match status" value="1"/>
</dbReference>
<evidence type="ECO:0000256" key="1">
    <source>
        <dbReference type="ARBA" id="ARBA00004651"/>
    </source>
</evidence>
<dbReference type="GO" id="GO:0016787">
    <property type="term" value="F:hydrolase activity"/>
    <property type="evidence" value="ECO:0007669"/>
    <property type="project" value="UniProtKB-KW"/>
</dbReference>
<dbReference type="GO" id="GO:0045259">
    <property type="term" value="C:proton-transporting ATP synthase complex"/>
    <property type="evidence" value="ECO:0007669"/>
    <property type="project" value="UniProtKB-KW"/>
</dbReference>
<comment type="subcellular location">
    <subcellularLocation>
        <location evidence="1 14">Cell membrane</location>
        <topology evidence="1 14">Multi-pass membrane protein</topology>
    </subcellularLocation>
</comment>
<dbReference type="HAMAP" id="MF_01396">
    <property type="entry name" value="ATP_synth_c_bact"/>
    <property type="match status" value="1"/>
</dbReference>
<evidence type="ECO:0000256" key="5">
    <source>
        <dbReference type="ARBA" id="ARBA00022547"/>
    </source>
</evidence>
<evidence type="ECO:0000256" key="9">
    <source>
        <dbReference type="ARBA" id="ARBA00023065"/>
    </source>
</evidence>
<keyword evidence="3 14" id="KW-0813">Transport</keyword>
<reference evidence="16" key="1">
    <citation type="journal article" date="2015" name="ISME J.">
        <title>Aquifer environment selects for microbial species cohorts in sediment and groundwater.</title>
        <authorList>
            <person name="Hug L.A."/>
            <person name="Thomas B.C."/>
            <person name="Brown C.T."/>
            <person name="Frischkorn K.R."/>
            <person name="Williams K.H."/>
            <person name="Tringe S.G."/>
            <person name="Banfield J.F."/>
        </authorList>
    </citation>
    <scope>NUCLEOTIDE SEQUENCE</scope>
</reference>
<dbReference type="GO" id="GO:0005886">
    <property type="term" value="C:plasma membrane"/>
    <property type="evidence" value="ECO:0007669"/>
    <property type="project" value="UniProtKB-SubCell"/>
</dbReference>
<keyword evidence="4 14" id="KW-1003">Cell membrane</keyword>
<dbReference type="PROSITE" id="PS00605">
    <property type="entry name" value="ATPASE_C"/>
    <property type="match status" value="1"/>
</dbReference>
<keyword evidence="16" id="KW-0378">Hydrolase</keyword>
<keyword evidence="6 14" id="KW-0812">Transmembrane</keyword>
<dbReference type="InterPro" id="IPR020537">
    <property type="entry name" value="ATP_synth_F0_csu_DDCD_BS"/>
</dbReference>
<dbReference type="InterPro" id="IPR038662">
    <property type="entry name" value="ATP_synth_F0_csu_sf"/>
</dbReference>
<feature type="domain" description="V-ATPase proteolipid subunit C-like" evidence="15">
    <location>
        <begin position="12"/>
        <end position="74"/>
    </location>
</feature>
<dbReference type="GO" id="GO:0046933">
    <property type="term" value="F:proton-transporting ATP synthase activity, rotational mechanism"/>
    <property type="evidence" value="ECO:0007669"/>
    <property type="project" value="UniProtKB-UniRule"/>
</dbReference>
<protein>
    <recommendedName>
        <fullName evidence="14">ATP synthase subunit c</fullName>
    </recommendedName>
    <alternativeName>
        <fullName evidence="14">ATP synthase F(0) sector subunit c</fullName>
    </alternativeName>
    <alternativeName>
        <fullName evidence="14">F-type ATPase subunit c</fullName>
        <shortName evidence="14">F-ATPase subunit c</shortName>
    </alternativeName>
    <alternativeName>
        <fullName evidence="14">Lipid-binding protein</fullName>
    </alternativeName>
</protein>
<dbReference type="InterPro" id="IPR005953">
    <property type="entry name" value="ATP_synth_csu_bac/chlpt"/>
</dbReference>
<dbReference type="FunFam" id="1.20.20.10:FF:000002">
    <property type="entry name" value="ATP synthase subunit c"/>
    <property type="match status" value="1"/>
</dbReference>
<sequence>MSGDIVLAAKFIGAGLAMIGALGGGVGIGLSVQGALQGMARNPDAYGNLLTNMILGIAFSEAIAIYCLVVAFLMLFVL</sequence>
<evidence type="ECO:0000256" key="12">
    <source>
        <dbReference type="ARBA" id="ARBA00023310"/>
    </source>
</evidence>
<dbReference type="InterPro" id="IPR000454">
    <property type="entry name" value="ATP_synth_F0_csu"/>
</dbReference>
<comment type="function">
    <text evidence="13 14">F(1)F(0) ATP synthase produces ATP from ADP in the presence of a proton or sodium gradient. F-type ATPases consist of two structural domains, F(1) containing the extramembraneous catalytic core and F(0) containing the membrane proton channel, linked together by a central stalk and a peripheral stalk. During catalysis, ATP synthesis in the catalytic domain of F(1) is coupled via a rotary mechanism of the central stalk subunits to proton translocation.</text>
</comment>
<comment type="function">
    <text evidence="14">Key component of the F(0) channel; it plays a direct role in translocation across the membrane. A homomeric c-ring of between 10-14 subunits forms the central stalk rotor element with the F(1) delta and epsilon subunits.</text>
</comment>
<feature type="transmembrane region" description="Helical" evidence="14">
    <location>
        <begin position="12"/>
        <end position="33"/>
    </location>
</feature>
<keyword evidence="5 14" id="KW-0138">CF(0)</keyword>
<dbReference type="PANTHER" id="PTHR10031">
    <property type="entry name" value="ATP SYNTHASE LIPID-BINDING PROTEIN, MITOCHONDRIAL"/>
    <property type="match status" value="1"/>
</dbReference>
<dbReference type="EMBL" id="KT007045">
    <property type="protein sequence ID" value="AKQ04576.1"/>
    <property type="molecule type" value="Genomic_DNA"/>
</dbReference>
<evidence type="ECO:0000256" key="13">
    <source>
        <dbReference type="ARBA" id="ARBA00025198"/>
    </source>
</evidence>
<dbReference type="GO" id="GO:0008289">
    <property type="term" value="F:lipid binding"/>
    <property type="evidence" value="ECO:0007669"/>
    <property type="project" value="UniProtKB-KW"/>
</dbReference>
<evidence type="ECO:0000259" key="15">
    <source>
        <dbReference type="Pfam" id="PF00137"/>
    </source>
</evidence>
<feature type="site" description="Reversibly protonated during proton transport" evidence="14">
    <location>
        <position position="61"/>
    </location>
</feature>
<dbReference type="NCBIfam" id="TIGR01260">
    <property type="entry name" value="ATP_synt_c"/>
    <property type="match status" value="1"/>
</dbReference>
<evidence type="ECO:0000256" key="3">
    <source>
        <dbReference type="ARBA" id="ARBA00022448"/>
    </source>
</evidence>
<keyword evidence="8 14" id="KW-1133">Transmembrane helix</keyword>
<keyword evidence="9 14" id="KW-0406">Ion transport</keyword>
<name>A0A0H4T9J4_9CHLR</name>
<comment type="similarity">
    <text evidence="2 14">Belongs to the ATPase C chain family.</text>
</comment>
<feature type="transmembrane region" description="Helical" evidence="14">
    <location>
        <begin position="53"/>
        <end position="77"/>
    </location>
</feature>
<dbReference type="GO" id="GO:0033177">
    <property type="term" value="C:proton-transporting two-sector ATPase complex, proton-transporting domain"/>
    <property type="evidence" value="ECO:0007669"/>
    <property type="project" value="InterPro"/>
</dbReference>
<proteinExistence type="inferred from homology"/>
<keyword evidence="11 14" id="KW-0472">Membrane</keyword>
<evidence type="ECO:0000256" key="2">
    <source>
        <dbReference type="ARBA" id="ARBA00006704"/>
    </source>
</evidence>
<dbReference type="PANTHER" id="PTHR10031:SF0">
    <property type="entry name" value="ATPASE PROTEIN 9"/>
    <property type="match status" value="1"/>
</dbReference>
<organism evidence="16">
    <name type="scientific">uncultured Chloroflexi bacterium Rifle_16ft_4_minimus_640</name>
    <dbReference type="NCBI Taxonomy" id="1665080"/>
    <lineage>
        <taxon>Bacteria</taxon>
        <taxon>Bacillati</taxon>
        <taxon>Chloroflexota</taxon>
        <taxon>environmental samples</taxon>
    </lineage>
</organism>